<name>A0AAN8KXY7_9TELE</name>
<accession>A0AAN8KXY7</accession>
<reference evidence="1 2" key="1">
    <citation type="submission" date="2021-04" db="EMBL/GenBank/DDBJ databases">
        <authorList>
            <person name="De Guttry C."/>
            <person name="Zahm M."/>
            <person name="Klopp C."/>
            <person name="Cabau C."/>
            <person name="Louis A."/>
            <person name="Berthelot C."/>
            <person name="Parey E."/>
            <person name="Roest Crollius H."/>
            <person name="Montfort J."/>
            <person name="Robinson-Rechavi M."/>
            <person name="Bucao C."/>
            <person name="Bouchez O."/>
            <person name="Gislard M."/>
            <person name="Lluch J."/>
            <person name="Milhes M."/>
            <person name="Lampietro C."/>
            <person name="Lopez Roques C."/>
            <person name="Donnadieu C."/>
            <person name="Braasch I."/>
            <person name="Desvignes T."/>
            <person name="Postlethwait J."/>
            <person name="Bobe J."/>
            <person name="Wedekind C."/>
            <person name="Guiguen Y."/>
        </authorList>
    </citation>
    <scope>NUCLEOTIDE SEQUENCE [LARGE SCALE GENOMIC DNA]</scope>
    <source>
        <strain evidence="1">Cs_M1</strain>
        <tissue evidence="1">Blood</tissue>
    </source>
</reference>
<keyword evidence="2" id="KW-1185">Reference proteome</keyword>
<dbReference type="AlphaFoldDB" id="A0AAN8KXY7"/>
<organism evidence="1 2">
    <name type="scientific">Coregonus suidteri</name>
    <dbReference type="NCBI Taxonomy" id="861788"/>
    <lineage>
        <taxon>Eukaryota</taxon>
        <taxon>Metazoa</taxon>
        <taxon>Chordata</taxon>
        <taxon>Craniata</taxon>
        <taxon>Vertebrata</taxon>
        <taxon>Euteleostomi</taxon>
        <taxon>Actinopterygii</taxon>
        <taxon>Neopterygii</taxon>
        <taxon>Teleostei</taxon>
        <taxon>Protacanthopterygii</taxon>
        <taxon>Salmoniformes</taxon>
        <taxon>Salmonidae</taxon>
        <taxon>Coregoninae</taxon>
        <taxon>Coregonus</taxon>
    </lineage>
</organism>
<proteinExistence type="predicted"/>
<sequence length="68" mass="7903">MSYLQRPVRDCYILCVEENRYKPGESRLKKAIAEERQRFKGATEDMMSDVEMDRVIHCDLPTLVPPGS</sequence>
<protein>
    <submittedName>
        <fullName evidence="1">Uncharacterized protein</fullName>
    </submittedName>
</protein>
<dbReference type="Proteomes" id="UP001356427">
    <property type="component" value="Unassembled WGS sequence"/>
</dbReference>
<evidence type="ECO:0000313" key="2">
    <source>
        <dbReference type="Proteomes" id="UP001356427"/>
    </source>
</evidence>
<dbReference type="EMBL" id="JAGTTL010000028">
    <property type="protein sequence ID" value="KAK6299562.1"/>
    <property type="molecule type" value="Genomic_DNA"/>
</dbReference>
<gene>
    <name evidence="1" type="ORF">J4Q44_G00295950</name>
</gene>
<comment type="caution">
    <text evidence="1">The sequence shown here is derived from an EMBL/GenBank/DDBJ whole genome shotgun (WGS) entry which is preliminary data.</text>
</comment>
<evidence type="ECO:0000313" key="1">
    <source>
        <dbReference type="EMBL" id="KAK6299562.1"/>
    </source>
</evidence>